<reference evidence="1" key="1">
    <citation type="submission" date="2018-12" db="EMBL/GenBank/DDBJ databases">
        <authorList>
            <person name="Will S."/>
            <person name="Neumann-Schaal M."/>
            <person name="Henke P."/>
        </authorList>
    </citation>
    <scope>NUCLEOTIDE SEQUENCE</scope>
    <source>
        <strain evidence="1">PCC 7102</strain>
    </source>
</reference>
<dbReference type="EMBL" id="RSCL01000001">
    <property type="protein sequence ID" value="RUT09917.1"/>
    <property type="molecule type" value="Genomic_DNA"/>
</dbReference>
<name>A0A433VV11_9CYAN</name>
<accession>A0A433VV11</accession>
<evidence type="ECO:0000313" key="1">
    <source>
        <dbReference type="EMBL" id="RUT09917.1"/>
    </source>
</evidence>
<keyword evidence="2" id="KW-1185">Reference proteome</keyword>
<proteinExistence type="predicted"/>
<dbReference type="RefSeq" id="WP_127078358.1">
    <property type="nucleotide sequence ID" value="NZ_RSCL01000001.1"/>
</dbReference>
<comment type="caution">
    <text evidence="1">The sequence shown here is derived from an EMBL/GenBank/DDBJ whole genome shotgun (WGS) entry which is preliminary data.</text>
</comment>
<sequence length="115" mass="12934">MANGKEPKPSELGRILEPIIKAAEQNYLNKLQSNASIAARLGEAQQKITLYEEVGFLPNDEQRLLFGSAESWARQKQGVRLNEGNWVQIGNPSNPAEIKVHMNQNTTYPRLLKSF</sequence>
<protein>
    <submittedName>
        <fullName evidence="1">Uncharacterized protein</fullName>
    </submittedName>
</protein>
<gene>
    <name evidence="1" type="ORF">DSM106972_004120</name>
</gene>
<evidence type="ECO:0000313" key="2">
    <source>
        <dbReference type="Proteomes" id="UP000271624"/>
    </source>
</evidence>
<dbReference type="AlphaFoldDB" id="A0A433VV11"/>
<dbReference type="Proteomes" id="UP000271624">
    <property type="component" value="Unassembled WGS sequence"/>
</dbReference>
<reference evidence="1" key="2">
    <citation type="journal article" date="2019" name="Genome Biol. Evol.">
        <title>Day and night: Metabolic profiles and evolutionary relationships of six axenic non-marine cyanobacteria.</title>
        <authorList>
            <person name="Will S.E."/>
            <person name="Henke P."/>
            <person name="Boedeker C."/>
            <person name="Huang S."/>
            <person name="Brinkmann H."/>
            <person name="Rohde M."/>
            <person name="Jarek M."/>
            <person name="Friedl T."/>
            <person name="Seufert S."/>
            <person name="Schumacher M."/>
            <person name="Overmann J."/>
            <person name="Neumann-Schaal M."/>
            <person name="Petersen J."/>
        </authorList>
    </citation>
    <scope>NUCLEOTIDE SEQUENCE [LARGE SCALE GENOMIC DNA]</scope>
    <source>
        <strain evidence="1">PCC 7102</strain>
    </source>
</reference>
<organism evidence="1 2">
    <name type="scientific">Dulcicalothrix desertica PCC 7102</name>
    <dbReference type="NCBI Taxonomy" id="232991"/>
    <lineage>
        <taxon>Bacteria</taxon>
        <taxon>Bacillati</taxon>
        <taxon>Cyanobacteriota</taxon>
        <taxon>Cyanophyceae</taxon>
        <taxon>Nostocales</taxon>
        <taxon>Calotrichaceae</taxon>
        <taxon>Dulcicalothrix</taxon>
    </lineage>
</organism>